<dbReference type="AlphaFoldDB" id="A0A2N9XYL4"/>
<reference evidence="1 2" key="1">
    <citation type="journal article" date="2017" name="MBio">
        <title>Type VI secretion-mediated competition in the bee gut microbiome.</title>
        <authorList>
            <person name="Steele M.I."/>
            <person name="Kwong W.K."/>
            <person name="Powell J.E."/>
            <person name="Whiteley M."/>
            <person name="Moran N.A."/>
        </authorList>
    </citation>
    <scope>NUCLEOTIDE SEQUENCE [LARGE SCALE GENOMIC DNA]</scope>
    <source>
        <strain evidence="1 2">Nev3CBA3</strain>
    </source>
</reference>
<gene>
    <name evidence="1" type="ORF">BHC49_06280</name>
</gene>
<proteinExistence type="predicted"/>
<sequence>MFFSLNSFANQQIINIETEMTQSFFPVKRKPLKNTIIFIADPTNPYGFILDEWMDSDTDNMRLNRNLVYLTEQEAKSATEYMRAYVKKIGKYLIL</sequence>
<name>A0A2N9XYL4_9NEIS</name>
<dbReference type="EMBL" id="MEIS01000096">
    <property type="protein sequence ID" value="PIT55622.1"/>
    <property type="molecule type" value="Genomic_DNA"/>
</dbReference>
<dbReference type="Proteomes" id="UP000229434">
    <property type="component" value="Unassembled WGS sequence"/>
</dbReference>
<evidence type="ECO:0000313" key="2">
    <source>
        <dbReference type="Proteomes" id="UP000229434"/>
    </source>
</evidence>
<accession>A0A2N9XYL4</accession>
<comment type="caution">
    <text evidence="1">The sequence shown here is derived from an EMBL/GenBank/DDBJ whole genome shotgun (WGS) entry which is preliminary data.</text>
</comment>
<evidence type="ECO:0000313" key="1">
    <source>
        <dbReference type="EMBL" id="PIT55622.1"/>
    </source>
</evidence>
<protein>
    <submittedName>
        <fullName evidence="1">Uncharacterized protein</fullName>
    </submittedName>
</protein>
<organism evidence="1 2">
    <name type="scientific">Snodgrassella alvi</name>
    <dbReference type="NCBI Taxonomy" id="1196083"/>
    <lineage>
        <taxon>Bacteria</taxon>
        <taxon>Pseudomonadati</taxon>
        <taxon>Pseudomonadota</taxon>
        <taxon>Betaproteobacteria</taxon>
        <taxon>Neisseriales</taxon>
        <taxon>Neisseriaceae</taxon>
        <taxon>Snodgrassella</taxon>
    </lineage>
</organism>